<feature type="transmembrane region" description="Helical" evidence="5">
    <location>
        <begin position="85"/>
        <end position="104"/>
    </location>
</feature>
<evidence type="ECO:0000256" key="4">
    <source>
        <dbReference type="ARBA" id="ARBA00023136"/>
    </source>
</evidence>
<name>A0AAV6YT94_ENGPU</name>
<keyword evidence="2 5" id="KW-0812">Transmembrane</keyword>
<evidence type="ECO:0000313" key="7">
    <source>
        <dbReference type="Proteomes" id="UP000824782"/>
    </source>
</evidence>
<keyword evidence="4 5" id="KW-0472">Membrane</keyword>
<reference evidence="6" key="1">
    <citation type="thesis" date="2020" institute="ProQuest LLC" country="789 East Eisenhower Parkway, Ann Arbor, MI, USA">
        <title>Comparative Genomics and Chromosome Evolution.</title>
        <authorList>
            <person name="Mudd A.B."/>
        </authorList>
    </citation>
    <scope>NUCLEOTIDE SEQUENCE</scope>
    <source>
        <strain evidence="6">237g6f4</strain>
        <tissue evidence="6">Blood</tissue>
    </source>
</reference>
<evidence type="ECO:0000256" key="2">
    <source>
        <dbReference type="ARBA" id="ARBA00022692"/>
    </source>
</evidence>
<organism evidence="6 7">
    <name type="scientific">Engystomops pustulosus</name>
    <name type="common">Tungara frog</name>
    <name type="synonym">Physalaemus pustulosus</name>
    <dbReference type="NCBI Taxonomy" id="76066"/>
    <lineage>
        <taxon>Eukaryota</taxon>
        <taxon>Metazoa</taxon>
        <taxon>Chordata</taxon>
        <taxon>Craniata</taxon>
        <taxon>Vertebrata</taxon>
        <taxon>Euteleostomi</taxon>
        <taxon>Amphibia</taxon>
        <taxon>Batrachia</taxon>
        <taxon>Anura</taxon>
        <taxon>Neobatrachia</taxon>
        <taxon>Hyloidea</taxon>
        <taxon>Leptodactylidae</taxon>
        <taxon>Leiuperinae</taxon>
        <taxon>Engystomops</taxon>
    </lineage>
</organism>
<gene>
    <name evidence="6" type="ORF">GDO81_022829</name>
</gene>
<comment type="subcellular location">
    <subcellularLocation>
        <location evidence="1">Membrane</location>
        <topology evidence="1">Multi-pass membrane protein</topology>
    </subcellularLocation>
</comment>
<evidence type="ECO:0000256" key="5">
    <source>
        <dbReference type="SAM" id="Phobius"/>
    </source>
</evidence>
<evidence type="ECO:0000313" key="6">
    <source>
        <dbReference type="EMBL" id="KAG8538337.1"/>
    </source>
</evidence>
<comment type="caution">
    <text evidence="6">The sequence shown here is derived from an EMBL/GenBank/DDBJ whole genome shotgun (WGS) entry which is preliminary data.</text>
</comment>
<dbReference type="AlphaFoldDB" id="A0AAV6YT94"/>
<dbReference type="Pfam" id="PF04103">
    <property type="entry name" value="CD20"/>
    <property type="match status" value="1"/>
</dbReference>
<accession>A0AAV6YT94</accession>
<dbReference type="EMBL" id="WNYA01021951">
    <property type="protein sequence ID" value="KAG8538337.1"/>
    <property type="molecule type" value="Genomic_DNA"/>
</dbReference>
<keyword evidence="7" id="KW-1185">Reference proteome</keyword>
<evidence type="ECO:0000256" key="1">
    <source>
        <dbReference type="ARBA" id="ARBA00004141"/>
    </source>
</evidence>
<proteinExistence type="predicted"/>
<protein>
    <submittedName>
        <fullName evidence="6">Uncharacterized protein</fullName>
    </submittedName>
</protein>
<feature type="transmembrane region" description="Helical" evidence="5">
    <location>
        <begin position="52"/>
        <end position="73"/>
    </location>
</feature>
<feature type="transmembrane region" description="Helical" evidence="5">
    <location>
        <begin position="193"/>
        <end position="212"/>
    </location>
</feature>
<keyword evidence="3 5" id="KW-1133">Transmembrane helix</keyword>
<dbReference type="GO" id="GO:0016020">
    <property type="term" value="C:membrane"/>
    <property type="evidence" value="ECO:0007669"/>
    <property type="project" value="UniProtKB-SubCell"/>
</dbReference>
<sequence length="225" mass="24807">MATSSTQVGNLSITTQVLPAGDSTLPALATLPTTPNWAQVLAQKKKQPIKSLSAVIILIGVLQLMIGTSMYFAEKESPSLVSRSFAFLGSLVFIMAGIVSVIFANDENITKIKICLFSHAINVVSAAIVIVLYAVQVHTDSQACWALVEYPNGNECNPGNSTYNPNDYNHYYYGYQNYGDYVYTLRVSLNSLVLFYIIFGLIISSCIILLRWKLLQKSKYALLEN</sequence>
<dbReference type="InterPro" id="IPR007237">
    <property type="entry name" value="CD20-like"/>
</dbReference>
<dbReference type="Proteomes" id="UP000824782">
    <property type="component" value="Unassembled WGS sequence"/>
</dbReference>
<evidence type="ECO:0000256" key="3">
    <source>
        <dbReference type="ARBA" id="ARBA00022989"/>
    </source>
</evidence>
<feature type="transmembrane region" description="Helical" evidence="5">
    <location>
        <begin position="116"/>
        <end position="135"/>
    </location>
</feature>